<protein>
    <submittedName>
        <fullName evidence="3">Uncharacterized protein</fullName>
    </submittedName>
</protein>
<dbReference type="Proteomes" id="UP000095283">
    <property type="component" value="Unplaced"/>
</dbReference>
<dbReference type="AlphaFoldDB" id="A0A1I7XDC5"/>
<feature type="region of interest" description="Disordered" evidence="1">
    <location>
        <begin position="1"/>
        <end position="20"/>
    </location>
</feature>
<accession>A0A1I7XDC5</accession>
<sequence>MQRFSCSVSEESETTDKTERKNEIHFLHSISTPYYLTCAGSADPFELIRKPAIKGVAEWKQIVTLFRNLIEDNRTSKKGYTE</sequence>
<reference evidence="3" key="1">
    <citation type="submission" date="2016-11" db="UniProtKB">
        <authorList>
            <consortium name="WormBaseParasite"/>
        </authorList>
    </citation>
    <scope>IDENTIFICATION</scope>
</reference>
<dbReference type="WBParaSite" id="Hba_15351">
    <property type="protein sequence ID" value="Hba_15351"/>
    <property type="gene ID" value="Hba_15351"/>
</dbReference>
<keyword evidence="2" id="KW-1185">Reference proteome</keyword>
<organism evidence="2 3">
    <name type="scientific">Heterorhabditis bacteriophora</name>
    <name type="common">Entomopathogenic nematode worm</name>
    <dbReference type="NCBI Taxonomy" id="37862"/>
    <lineage>
        <taxon>Eukaryota</taxon>
        <taxon>Metazoa</taxon>
        <taxon>Ecdysozoa</taxon>
        <taxon>Nematoda</taxon>
        <taxon>Chromadorea</taxon>
        <taxon>Rhabditida</taxon>
        <taxon>Rhabditina</taxon>
        <taxon>Rhabditomorpha</taxon>
        <taxon>Strongyloidea</taxon>
        <taxon>Heterorhabditidae</taxon>
        <taxon>Heterorhabditis</taxon>
    </lineage>
</organism>
<name>A0A1I7XDC5_HETBA</name>
<proteinExistence type="predicted"/>
<evidence type="ECO:0000256" key="1">
    <source>
        <dbReference type="SAM" id="MobiDB-lite"/>
    </source>
</evidence>
<evidence type="ECO:0000313" key="3">
    <source>
        <dbReference type="WBParaSite" id="Hba_15351"/>
    </source>
</evidence>
<evidence type="ECO:0000313" key="2">
    <source>
        <dbReference type="Proteomes" id="UP000095283"/>
    </source>
</evidence>